<sequence length="81" mass="9167">MWHITETHDIWHVVTGSNTNITGEIELEAFYVAQLIASRFWLALLCKNLFKAALQNVEVSHQYMDALLTLKSPKGTGILHS</sequence>
<reference evidence="1" key="1">
    <citation type="journal article" date="2015" name="ISME J.">
        <title>Draft Genome Sequence of Streptomyces incarnatus NRRL8089, which Produces the Nucleoside Antibiotic Sinefungin.</title>
        <authorList>
            <person name="Oshima K."/>
            <person name="Hattori M."/>
            <person name="Shimizu H."/>
            <person name="Fukuda K."/>
            <person name="Nemoto M."/>
            <person name="Inagaki K."/>
            <person name="Tamura T."/>
        </authorList>
    </citation>
    <scope>NUCLEOTIDE SEQUENCE</scope>
    <source>
        <strain evidence="1">FACHB-1375</strain>
    </source>
</reference>
<organism evidence="1 2">
    <name type="scientific">Aerosakkonema funiforme FACHB-1375</name>
    <dbReference type="NCBI Taxonomy" id="2949571"/>
    <lineage>
        <taxon>Bacteria</taxon>
        <taxon>Bacillati</taxon>
        <taxon>Cyanobacteriota</taxon>
        <taxon>Cyanophyceae</taxon>
        <taxon>Oscillatoriophycideae</taxon>
        <taxon>Aerosakkonematales</taxon>
        <taxon>Aerosakkonemataceae</taxon>
        <taxon>Aerosakkonema</taxon>
    </lineage>
</organism>
<name>A0A926ZL89_9CYAN</name>
<gene>
    <name evidence="1" type="ORF">H6G03_34735</name>
</gene>
<protein>
    <submittedName>
        <fullName evidence="1">Uncharacterized protein</fullName>
    </submittedName>
</protein>
<proteinExistence type="predicted"/>
<dbReference type="InterPro" id="IPR007715">
    <property type="entry name" value="Coq4"/>
</dbReference>
<dbReference type="GO" id="GO:0006744">
    <property type="term" value="P:ubiquinone biosynthetic process"/>
    <property type="evidence" value="ECO:0007669"/>
    <property type="project" value="InterPro"/>
</dbReference>
<evidence type="ECO:0000313" key="1">
    <source>
        <dbReference type="EMBL" id="MBD2186157.1"/>
    </source>
</evidence>
<keyword evidence="2" id="KW-1185">Reference proteome</keyword>
<comment type="caution">
    <text evidence="1">The sequence shown here is derived from an EMBL/GenBank/DDBJ whole genome shotgun (WGS) entry which is preliminary data.</text>
</comment>
<dbReference type="Pfam" id="PF05019">
    <property type="entry name" value="Coq4"/>
    <property type="match status" value="1"/>
</dbReference>
<dbReference type="Proteomes" id="UP000641646">
    <property type="component" value="Unassembled WGS sequence"/>
</dbReference>
<dbReference type="AlphaFoldDB" id="A0A926ZL89"/>
<dbReference type="EMBL" id="JACJPW010000171">
    <property type="protein sequence ID" value="MBD2186157.1"/>
    <property type="molecule type" value="Genomic_DNA"/>
</dbReference>
<evidence type="ECO:0000313" key="2">
    <source>
        <dbReference type="Proteomes" id="UP000641646"/>
    </source>
</evidence>
<accession>A0A926ZL89</accession>
<reference evidence="1" key="2">
    <citation type="submission" date="2020-08" db="EMBL/GenBank/DDBJ databases">
        <authorList>
            <person name="Chen M."/>
            <person name="Teng W."/>
            <person name="Zhao L."/>
            <person name="Hu C."/>
            <person name="Zhou Y."/>
            <person name="Han B."/>
            <person name="Song L."/>
            <person name="Shu W."/>
        </authorList>
    </citation>
    <scope>NUCLEOTIDE SEQUENCE</scope>
    <source>
        <strain evidence="1">FACHB-1375</strain>
    </source>
</reference>